<evidence type="ECO:0000256" key="6">
    <source>
        <dbReference type="SAM" id="Phobius"/>
    </source>
</evidence>
<organism evidence="7 8">
    <name type="scientific">Hucho hucho</name>
    <name type="common">huchen</name>
    <dbReference type="NCBI Taxonomy" id="62062"/>
    <lineage>
        <taxon>Eukaryota</taxon>
        <taxon>Metazoa</taxon>
        <taxon>Chordata</taxon>
        <taxon>Craniata</taxon>
        <taxon>Vertebrata</taxon>
        <taxon>Euteleostomi</taxon>
        <taxon>Actinopterygii</taxon>
        <taxon>Neopterygii</taxon>
        <taxon>Teleostei</taxon>
        <taxon>Protacanthopterygii</taxon>
        <taxon>Salmoniformes</taxon>
        <taxon>Salmonidae</taxon>
        <taxon>Salmoninae</taxon>
        <taxon>Hucho</taxon>
    </lineage>
</organism>
<feature type="transmembrane region" description="Helical" evidence="6">
    <location>
        <begin position="111"/>
        <end position="130"/>
    </location>
</feature>
<proteinExistence type="inferred from homology"/>
<dbReference type="Pfam" id="PF04505">
    <property type="entry name" value="CD225"/>
    <property type="match status" value="1"/>
</dbReference>
<comment type="subcellular location">
    <subcellularLocation>
        <location evidence="1">Membrane</location>
    </subcellularLocation>
</comment>
<reference evidence="7" key="2">
    <citation type="submission" date="2025-08" db="UniProtKB">
        <authorList>
            <consortium name="Ensembl"/>
        </authorList>
    </citation>
    <scope>IDENTIFICATION</scope>
</reference>
<evidence type="ECO:0000256" key="3">
    <source>
        <dbReference type="ARBA" id="ARBA00022692"/>
    </source>
</evidence>
<dbReference type="Ensembl" id="ENSHHUT00000023656.1">
    <property type="protein sequence ID" value="ENSHHUP00000022793.1"/>
    <property type="gene ID" value="ENSHHUG00000014283.1"/>
</dbReference>
<evidence type="ECO:0000256" key="4">
    <source>
        <dbReference type="ARBA" id="ARBA00022989"/>
    </source>
</evidence>
<keyword evidence="4 6" id="KW-1133">Transmembrane helix</keyword>
<dbReference type="AlphaFoldDB" id="A0A4W5LAI1"/>
<reference evidence="8" key="1">
    <citation type="submission" date="2018-06" db="EMBL/GenBank/DDBJ databases">
        <title>Genome assembly of Danube salmon.</title>
        <authorList>
            <person name="Macqueen D.J."/>
            <person name="Gundappa M.K."/>
        </authorList>
    </citation>
    <scope>NUCLEOTIDE SEQUENCE [LARGE SCALE GENOMIC DNA]</scope>
</reference>
<accession>A0A4W5LAI1</accession>
<keyword evidence="8" id="KW-1185">Reference proteome</keyword>
<dbReference type="GO" id="GO:0016020">
    <property type="term" value="C:membrane"/>
    <property type="evidence" value="ECO:0007669"/>
    <property type="project" value="UniProtKB-SubCell"/>
</dbReference>
<evidence type="ECO:0000256" key="2">
    <source>
        <dbReference type="ARBA" id="ARBA00006843"/>
    </source>
</evidence>
<dbReference type="InterPro" id="IPR051423">
    <property type="entry name" value="CD225/Dispanin"/>
</dbReference>
<sequence>MTHLFLSPHPTVHTPSIKVCCSPTPITYLGQALTTSNLVHCSTSNCIKTETMEGTQARTKVPSYLGWSIFNTLCCCLPIGIAAIVCSCRADNANAVGEATAAAEASRMAKILNIVGFVVGIVLLIIIVALKLTSRE</sequence>
<dbReference type="InterPro" id="IPR007593">
    <property type="entry name" value="CD225/Dispanin_fam"/>
</dbReference>
<comment type="similarity">
    <text evidence="2">Belongs to the CD225/Dispanin family.</text>
</comment>
<feature type="transmembrane region" description="Helical" evidence="6">
    <location>
        <begin position="64"/>
        <end position="90"/>
    </location>
</feature>
<keyword evidence="5 6" id="KW-0472">Membrane</keyword>
<dbReference type="GeneTree" id="ENSGT01150000287073"/>
<evidence type="ECO:0000256" key="1">
    <source>
        <dbReference type="ARBA" id="ARBA00004370"/>
    </source>
</evidence>
<dbReference type="STRING" id="62062.ENSHHUP00000022793"/>
<protein>
    <submittedName>
        <fullName evidence="7">Uncharacterized protein</fullName>
    </submittedName>
</protein>
<reference evidence="7" key="3">
    <citation type="submission" date="2025-09" db="UniProtKB">
        <authorList>
            <consortium name="Ensembl"/>
        </authorList>
    </citation>
    <scope>IDENTIFICATION</scope>
</reference>
<evidence type="ECO:0000313" key="8">
    <source>
        <dbReference type="Proteomes" id="UP000314982"/>
    </source>
</evidence>
<keyword evidence="3 6" id="KW-0812">Transmembrane</keyword>
<evidence type="ECO:0000256" key="5">
    <source>
        <dbReference type="ARBA" id="ARBA00023136"/>
    </source>
</evidence>
<dbReference type="Proteomes" id="UP000314982">
    <property type="component" value="Unassembled WGS sequence"/>
</dbReference>
<dbReference type="PANTHER" id="PTHR14948">
    <property type="entry name" value="NG5"/>
    <property type="match status" value="1"/>
</dbReference>
<evidence type="ECO:0000313" key="7">
    <source>
        <dbReference type="Ensembl" id="ENSHHUP00000022793.1"/>
    </source>
</evidence>
<dbReference type="PANTHER" id="PTHR14948:SF46">
    <property type="entry name" value="DISPANIN SUBFAMILY A MEMBER 2B-LIKE-RELATED"/>
    <property type="match status" value="1"/>
</dbReference>
<name>A0A4W5LAI1_9TELE</name>